<dbReference type="Pfam" id="PF00172">
    <property type="entry name" value="Zn_clus"/>
    <property type="match status" value="1"/>
</dbReference>
<dbReference type="GO" id="GO:0008270">
    <property type="term" value="F:zinc ion binding"/>
    <property type="evidence" value="ECO:0007669"/>
    <property type="project" value="InterPro"/>
</dbReference>
<feature type="domain" description="Zn(2)-C6 fungal-type" evidence="3">
    <location>
        <begin position="42"/>
        <end position="72"/>
    </location>
</feature>
<dbReference type="GO" id="GO:0000981">
    <property type="term" value="F:DNA-binding transcription factor activity, RNA polymerase II-specific"/>
    <property type="evidence" value="ECO:0007669"/>
    <property type="project" value="InterPro"/>
</dbReference>
<dbReference type="CDD" id="cd12148">
    <property type="entry name" value="fungal_TF_MHR"/>
    <property type="match status" value="1"/>
</dbReference>
<proteinExistence type="predicted"/>
<dbReference type="InterPro" id="IPR001138">
    <property type="entry name" value="Zn2Cys6_DnaBD"/>
</dbReference>
<dbReference type="HOGENOM" id="CLU_007003_1_0_1"/>
<keyword evidence="2" id="KW-0539">Nucleus</keyword>
<dbReference type="GO" id="GO:0006351">
    <property type="term" value="P:DNA-templated transcription"/>
    <property type="evidence" value="ECO:0007669"/>
    <property type="project" value="InterPro"/>
</dbReference>
<dbReference type="KEGG" id="tatv:25785164"/>
<accession>G9NKR4</accession>
<dbReference type="CDD" id="cd00067">
    <property type="entry name" value="GAL4"/>
    <property type="match status" value="1"/>
</dbReference>
<dbReference type="AlphaFoldDB" id="G9NKR4"/>
<dbReference type="OMA" id="HGFESYD"/>
<dbReference type="eggNOG" id="ENOG502SJUN">
    <property type="taxonomic scope" value="Eukaryota"/>
</dbReference>
<evidence type="ECO:0000313" key="5">
    <source>
        <dbReference type="Proteomes" id="UP000005426"/>
    </source>
</evidence>
<sequence>MPGHVGHPLRRLLPATERTQIGVASLRDPSAESESRLRIRSACNACRTRKSKCSAERPKCAACISQKTHCEYNTANTDETHSHALKRKYDVLTQRKTNYEELYELLQTRPPEEAAEVYTRIRAGADAGFLLRHIQDGSLLLQMRMVPESRYRYRFPYIDEMPAFLLYPENPYLDSLLYECTLRDRIPLVSQAMAPASSSAPGGDEHQGAYLKPFHAAEVVDPKLELIKPSAWTSVCSDDGLMRKLFDIYFLQEYHAAPFFHKDYFLEDMIDKRHDFCSSLLVNAILAMACHSDHSNPNRAEFWNPNNRAYRFLAETRRLWELEAREPNLMTVQATLILHIVYNMNGTDELGYRYLEQAVEMANSLDLFKSSAIASRKKRNARELTAWVLHGWQGVMAYMHQRLPLCQNAPESSLPDPFEHPQWYGEVRFKFPCAPTIFSTHLSQFTWAKIELWCIARDMASQIKELKARHVELLANQVLAFCIKLVHWYRNLPRCMRPDRIVTPYQLQLHMQFHNYIINLLEEPMVTRLDNPQFIDIFSQSLGQKPRELLSSSKLLFETVIRLYYLRHGFEALDYFMVQYLSMLAFMAHGAIHASMQKTTLQALQSTILLATMGLRDQSASSYTGRMVFKVVHSGMRPEEIELIDRFTGQGRHIENQPPPGWRAISSWGLDFGSIAADRAASNLGKLFEEARISESAEHDD</sequence>
<dbReference type="SUPFAM" id="SSF57701">
    <property type="entry name" value="Zn2/Cys6 DNA-binding domain"/>
    <property type="match status" value="1"/>
</dbReference>
<dbReference type="PROSITE" id="PS00463">
    <property type="entry name" value="ZN2_CY6_FUNGAL_1"/>
    <property type="match status" value="1"/>
</dbReference>
<dbReference type="PANTHER" id="PTHR47256:SF1">
    <property type="entry name" value="ZN(II)2CYS6 TRANSCRIPTION FACTOR (EUROFUNG)"/>
    <property type="match status" value="1"/>
</dbReference>
<dbReference type="GO" id="GO:0003677">
    <property type="term" value="F:DNA binding"/>
    <property type="evidence" value="ECO:0007669"/>
    <property type="project" value="InterPro"/>
</dbReference>
<dbReference type="PROSITE" id="PS50048">
    <property type="entry name" value="ZN2_CY6_FUNGAL_2"/>
    <property type="match status" value="1"/>
</dbReference>
<dbReference type="OrthoDB" id="426882at2759"/>
<evidence type="ECO:0000259" key="3">
    <source>
        <dbReference type="PROSITE" id="PS50048"/>
    </source>
</evidence>
<dbReference type="SMART" id="SM00066">
    <property type="entry name" value="GAL4"/>
    <property type="match status" value="1"/>
</dbReference>
<evidence type="ECO:0000313" key="4">
    <source>
        <dbReference type="EMBL" id="EHK48486.1"/>
    </source>
</evidence>
<reference evidence="4 5" key="1">
    <citation type="journal article" date="2011" name="Genome Biol.">
        <title>Comparative genome sequence analysis underscores mycoparasitism as the ancestral life style of Trichoderma.</title>
        <authorList>
            <person name="Kubicek C.P."/>
            <person name="Herrera-Estrella A."/>
            <person name="Seidl-Seiboth V."/>
            <person name="Martinez D.A."/>
            <person name="Druzhinina I.S."/>
            <person name="Thon M."/>
            <person name="Zeilinger S."/>
            <person name="Casas-Flores S."/>
            <person name="Horwitz B.A."/>
            <person name="Mukherjee P.K."/>
            <person name="Mukherjee M."/>
            <person name="Kredics L."/>
            <person name="Alcaraz L.D."/>
            <person name="Aerts A."/>
            <person name="Antal Z."/>
            <person name="Atanasova L."/>
            <person name="Cervantes-Badillo M.G."/>
            <person name="Challacombe J."/>
            <person name="Chertkov O."/>
            <person name="McCluskey K."/>
            <person name="Coulpier F."/>
            <person name="Deshpande N."/>
            <person name="von Doehren H."/>
            <person name="Ebbole D.J."/>
            <person name="Esquivel-Naranjo E.U."/>
            <person name="Fekete E."/>
            <person name="Flipphi M."/>
            <person name="Glaser F."/>
            <person name="Gomez-Rodriguez E.Y."/>
            <person name="Gruber S."/>
            <person name="Han C."/>
            <person name="Henrissat B."/>
            <person name="Hermosa R."/>
            <person name="Hernandez-Onate M."/>
            <person name="Karaffa L."/>
            <person name="Kosti I."/>
            <person name="Le Crom S."/>
            <person name="Lindquist E."/>
            <person name="Lucas S."/>
            <person name="Luebeck M."/>
            <person name="Luebeck P.S."/>
            <person name="Margeot A."/>
            <person name="Metz B."/>
            <person name="Misra M."/>
            <person name="Nevalainen H."/>
            <person name="Omann M."/>
            <person name="Packer N."/>
            <person name="Perrone G."/>
            <person name="Uresti-Rivera E.E."/>
            <person name="Salamov A."/>
            <person name="Schmoll M."/>
            <person name="Seiboth B."/>
            <person name="Shapiro H."/>
            <person name="Sukno S."/>
            <person name="Tamayo-Ramos J.A."/>
            <person name="Tisch D."/>
            <person name="Wiest A."/>
            <person name="Wilkinson H.H."/>
            <person name="Zhang M."/>
            <person name="Coutinho P.M."/>
            <person name="Kenerley C.M."/>
            <person name="Monte E."/>
            <person name="Baker S.E."/>
            <person name="Grigoriev I.V."/>
        </authorList>
    </citation>
    <scope>NUCLEOTIDE SEQUENCE [LARGE SCALE GENOMIC DNA]</scope>
    <source>
        <strain evidence="5">ATCC 20476 / IMI 206040</strain>
    </source>
</reference>
<evidence type="ECO:0000256" key="2">
    <source>
        <dbReference type="ARBA" id="ARBA00023242"/>
    </source>
</evidence>
<dbReference type="Proteomes" id="UP000005426">
    <property type="component" value="Unassembled WGS sequence"/>
</dbReference>
<dbReference type="Gene3D" id="4.10.240.10">
    <property type="entry name" value="Zn(2)-C6 fungal-type DNA-binding domain"/>
    <property type="match status" value="1"/>
</dbReference>
<gene>
    <name evidence="4" type="ORF">TRIATDRAFT_53848</name>
</gene>
<organism evidence="4 5">
    <name type="scientific">Hypocrea atroviridis (strain ATCC 20476 / IMI 206040)</name>
    <name type="common">Trichoderma atroviride</name>
    <dbReference type="NCBI Taxonomy" id="452589"/>
    <lineage>
        <taxon>Eukaryota</taxon>
        <taxon>Fungi</taxon>
        <taxon>Dikarya</taxon>
        <taxon>Ascomycota</taxon>
        <taxon>Pezizomycotina</taxon>
        <taxon>Sordariomycetes</taxon>
        <taxon>Hypocreomycetidae</taxon>
        <taxon>Hypocreales</taxon>
        <taxon>Hypocreaceae</taxon>
        <taxon>Trichoderma</taxon>
    </lineage>
</organism>
<dbReference type="EMBL" id="ABDG02000018">
    <property type="protein sequence ID" value="EHK48486.1"/>
    <property type="molecule type" value="Genomic_DNA"/>
</dbReference>
<dbReference type="InterPro" id="IPR053187">
    <property type="entry name" value="Notoamide_regulator"/>
</dbReference>
<comment type="caution">
    <text evidence="4">The sequence shown here is derived from an EMBL/GenBank/DDBJ whole genome shotgun (WGS) entry which is preliminary data.</text>
</comment>
<dbReference type="PANTHER" id="PTHR47256">
    <property type="entry name" value="ZN(II)2CYS6 TRANSCRIPTION FACTOR (EUROFUNG)-RELATED"/>
    <property type="match status" value="1"/>
</dbReference>
<dbReference type="GeneID" id="25785164"/>
<dbReference type="STRING" id="452589.G9NKR4"/>
<keyword evidence="1" id="KW-0479">Metal-binding</keyword>
<dbReference type="InterPro" id="IPR007219">
    <property type="entry name" value="XnlR_reg_dom"/>
</dbReference>
<name>G9NKR4_HYPAI</name>
<keyword evidence="5" id="KW-1185">Reference proteome</keyword>
<dbReference type="Pfam" id="PF04082">
    <property type="entry name" value="Fungal_trans"/>
    <property type="match status" value="1"/>
</dbReference>
<dbReference type="InterPro" id="IPR036864">
    <property type="entry name" value="Zn2-C6_fun-type_DNA-bd_sf"/>
</dbReference>
<evidence type="ECO:0000256" key="1">
    <source>
        <dbReference type="ARBA" id="ARBA00022723"/>
    </source>
</evidence>
<protein>
    <recommendedName>
        <fullName evidence="3">Zn(2)-C6 fungal-type domain-containing protein</fullName>
    </recommendedName>
</protein>